<dbReference type="PANTHER" id="PTHR16088:SF3">
    <property type="entry name" value="GON-4-LIKE PROTEIN"/>
    <property type="match status" value="1"/>
</dbReference>
<dbReference type="AlphaFoldDB" id="A7SUD6"/>
<feature type="compositionally biased region" description="Acidic residues" evidence="4">
    <location>
        <begin position="167"/>
        <end position="178"/>
    </location>
</feature>
<name>A7SUD6_NEMVE</name>
<feature type="compositionally biased region" description="Basic and acidic residues" evidence="4">
    <location>
        <begin position="16"/>
        <end position="27"/>
    </location>
</feature>
<feature type="region of interest" description="Disordered" evidence="4">
    <location>
        <begin position="118"/>
        <end position="153"/>
    </location>
</feature>
<dbReference type="STRING" id="45351.A7SUD6"/>
<evidence type="ECO:0000256" key="2">
    <source>
        <dbReference type="ARBA" id="ARBA00023163"/>
    </source>
</evidence>
<dbReference type="OMA" id="MINTMQL"/>
<dbReference type="InterPro" id="IPR052435">
    <property type="entry name" value="YY1-Transcr_Regul"/>
</dbReference>
<dbReference type="PhylomeDB" id="A7SUD6"/>
<organism evidence="5 6">
    <name type="scientific">Nematostella vectensis</name>
    <name type="common">Starlet sea anemone</name>
    <dbReference type="NCBI Taxonomy" id="45351"/>
    <lineage>
        <taxon>Eukaryota</taxon>
        <taxon>Metazoa</taxon>
        <taxon>Cnidaria</taxon>
        <taxon>Anthozoa</taxon>
        <taxon>Hexacorallia</taxon>
        <taxon>Actiniaria</taxon>
        <taxon>Edwardsiidae</taxon>
        <taxon>Nematostella</taxon>
    </lineage>
</organism>
<keyword evidence="1" id="KW-0805">Transcription regulation</keyword>
<feature type="compositionally biased region" description="Polar residues" evidence="4">
    <location>
        <begin position="196"/>
        <end position="208"/>
    </location>
</feature>
<dbReference type="EMBL" id="DS469811">
    <property type="protein sequence ID" value="EDO32686.1"/>
    <property type="molecule type" value="Genomic_DNA"/>
</dbReference>
<evidence type="ECO:0000256" key="3">
    <source>
        <dbReference type="ARBA" id="ARBA00023242"/>
    </source>
</evidence>
<feature type="region of interest" description="Disordered" evidence="4">
    <location>
        <begin position="569"/>
        <end position="588"/>
    </location>
</feature>
<dbReference type="HOGENOM" id="CLU_384661_0_0_1"/>
<evidence type="ECO:0000256" key="4">
    <source>
        <dbReference type="SAM" id="MobiDB-lite"/>
    </source>
</evidence>
<dbReference type="InParanoid" id="A7SUD6"/>
<accession>A7SUD6</accession>
<keyword evidence="3" id="KW-0539">Nucleus</keyword>
<feature type="compositionally biased region" description="Basic residues" evidence="4">
    <location>
        <begin position="573"/>
        <end position="583"/>
    </location>
</feature>
<evidence type="ECO:0000313" key="6">
    <source>
        <dbReference type="Proteomes" id="UP000001593"/>
    </source>
</evidence>
<sequence>MPNTPKEKKRKVGTKSGREVKPKRLRFDGNTSPTKKSKANSRSRSDTGKKKRVQSNKALSAVEEDGCSGQTGEELSLERVLEENAEKHNLTATNVKNILHRIIKDDQFHAMVRQAVEQAVGHDEEQDEDSSTKTDKGTDFLPLFTNSPAKKPVPQSMFYDLEFPESSSDEEYQPDGEEIYTNSSDLASPGRAGSPDSMNTDDTPSCSPQVGRPLTRHRSQEMTFKEPLPVSSGTPAKADLIAKRTRSHVQAIEEPIDDSMLPDFMPDLYDTLCEDDLDKDDIQFQMWLQGLLNENGDLPDEDTEEDMEYNFMAENLKEEKEEYRNDRAVRIPKKEVDELFQELLAQFGEDDDDDYSAGSFRELAGMINTMELAGMINTMQLEGMINTMQLEGMINTMELASMIKTMQLEGMISTMQLEGMINTMQLEGMINTMQLQLESMINTMQLAGMINTMQLAGMINTMQLAGMINTMQLAGMINTMELEGMINTMEWQHTQLLTQIYLMSREDPTLQQEASVCKQYINELQGFSDRATSAHLIMALGGGDLPESAFSTHALPEAYRIVNEPYKAPKSPSKIKPRGKALKAGKEAVRNTPLSQTNMETMCTHSLFKYKKILPHFTLFPNDPTIPSDKNKNLRVKFTEAEDCLLAMGMKQFNHCWEVIRDNLLPVKDPKQLQIRAKNLSAARAPDNIVKHLKKTKALWKIPSEITAVVWIGKTGSDN</sequence>
<protein>
    <recommendedName>
        <fullName evidence="7">Myb-like domain-containing protein</fullName>
    </recommendedName>
</protein>
<dbReference type="eggNOG" id="ENOG502QT2W">
    <property type="taxonomic scope" value="Eukaryota"/>
</dbReference>
<dbReference type="PANTHER" id="PTHR16088">
    <property type="entry name" value="YY1 ASSOCIATED PROTEIN-RELATED"/>
    <property type="match status" value="1"/>
</dbReference>
<dbReference type="Proteomes" id="UP000001593">
    <property type="component" value="Unassembled WGS sequence"/>
</dbReference>
<proteinExistence type="predicted"/>
<feature type="region of interest" description="Disordered" evidence="4">
    <location>
        <begin position="165"/>
        <end position="236"/>
    </location>
</feature>
<feature type="region of interest" description="Disordered" evidence="4">
    <location>
        <begin position="1"/>
        <end position="74"/>
    </location>
</feature>
<evidence type="ECO:0008006" key="7">
    <source>
        <dbReference type="Google" id="ProtNLM"/>
    </source>
</evidence>
<evidence type="ECO:0000256" key="1">
    <source>
        <dbReference type="ARBA" id="ARBA00023015"/>
    </source>
</evidence>
<reference evidence="5 6" key="1">
    <citation type="journal article" date="2007" name="Science">
        <title>Sea anemone genome reveals ancestral eumetazoan gene repertoire and genomic organization.</title>
        <authorList>
            <person name="Putnam N.H."/>
            <person name="Srivastava M."/>
            <person name="Hellsten U."/>
            <person name="Dirks B."/>
            <person name="Chapman J."/>
            <person name="Salamov A."/>
            <person name="Terry A."/>
            <person name="Shapiro H."/>
            <person name="Lindquist E."/>
            <person name="Kapitonov V.V."/>
            <person name="Jurka J."/>
            <person name="Genikhovich G."/>
            <person name="Grigoriev I.V."/>
            <person name="Lucas S.M."/>
            <person name="Steele R.E."/>
            <person name="Finnerty J.R."/>
            <person name="Technau U."/>
            <person name="Martindale M.Q."/>
            <person name="Rokhsar D.S."/>
        </authorList>
    </citation>
    <scope>NUCLEOTIDE SEQUENCE [LARGE SCALE GENOMIC DNA]</scope>
    <source>
        <strain evidence="6">CH2 X CH6</strain>
    </source>
</reference>
<evidence type="ECO:0000313" key="5">
    <source>
        <dbReference type="EMBL" id="EDO32686.1"/>
    </source>
</evidence>
<keyword evidence="6" id="KW-1185">Reference proteome</keyword>
<gene>
    <name evidence="5" type="ORF">NEMVEDRAFT_v1g217639</name>
</gene>
<keyword evidence="2" id="KW-0804">Transcription</keyword>